<dbReference type="InterPro" id="IPR058247">
    <property type="entry name" value="DUF1453"/>
</dbReference>
<evidence type="ECO:0008006" key="4">
    <source>
        <dbReference type="Google" id="ProtNLM"/>
    </source>
</evidence>
<accession>A0AAV4LKI3</accession>
<feature type="transmembrane region" description="Helical" evidence="1">
    <location>
        <begin position="60"/>
        <end position="78"/>
    </location>
</feature>
<feature type="transmembrane region" description="Helical" evidence="1">
    <location>
        <begin position="6"/>
        <end position="23"/>
    </location>
</feature>
<dbReference type="AlphaFoldDB" id="A0AAV4LKI3"/>
<dbReference type="Pfam" id="PF07301">
    <property type="entry name" value="DUF1453"/>
    <property type="match status" value="1"/>
</dbReference>
<dbReference type="RefSeq" id="WP_282200866.1">
    <property type="nucleotide sequence ID" value="NZ_BOQE01000001.1"/>
</dbReference>
<evidence type="ECO:0000313" key="2">
    <source>
        <dbReference type="EMBL" id="GIM47934.1"/>
    </source>
</evidence>
<gene>
    <name evidence="2" type="ORF">DNHGIG_34830</name>
</gene>
<dbReference type="Proteomes" id="UP001057291">
    <property type="component" value="Unassembled WGS sequence"/>
</dbReference>
<reference evidence="2" key="1">
    <citation type="journal article" date="2023" name="Int. J. Syst. Evol. Microbiol.">
        <title>Collibacillus ludicampi gen. nov., sp. nov., a new soil bacterium of the family Alicyclobacillaceae.</title>
        <authorList>
            <person name="Jojima T."/>
            <person name="Ioku Y."/>
            <person name="Fukuta Y."/>
            <person name="Shirasaka N."/>
            <person name="Matsumura Y."/>
            <person name="Mori M."/>
        </authorList>
    </citation>
    <scope>NUCLEOTIDE SEQUENCE</scope>
    <source>
        <strain evidence="2">TP075</strain>
    </source>
</reference>
<dbReference type="EMBL" id="BOQE01000001">
    <property type="protein sequence ID" value="GIM47934.1"/>
    <property type="molecule type" value="Genomic_DNA"/>
</dbReference>
<keyword evidence="1" id="KW-0472">Membrane</keyword>
<proteinExistence type="predicted"/>
<name>A0AAV4LKI3_9BACL</name>
<organism evidence="2 3">
    <name type="scientific">Collibacillus ludicampi</name>
    <dbReference type="NCBI Taxonomy" id="2771369"/>
    <lineage>
        <taxon>Bacteria</taxon>
        <taxon>Bacillati</taxon>
        <taxon>Bacillota</taxon>
        <taxon>Bacilli</taxon>
        <taxon>Bacillales</taxon>
        <taxon>Alicyclobacillaceae</taxon>
        <taxon>Collibacillus</taxon>
    </lineage>
</organism>
<keyword evidence="1" id="KW-1133">Transmembrane helix</keyword>
<feature type="transmembrane region" description="Helical" evidence="1">
    <location>
        <begin position="90"/>
        <end position="111"/>
    </location>
</feature>
<keyword evidence="3" id="KW-1185">Reference proteome</keyword>
<evidence type="ECO:0000313" key="3">
    <source>
        <dbReference type="Proteomes" id="UP001057291"/>
    </source>
</evidence>
<sequence>MHHITPIFIVLLVLFSMVRRTRRTIGFQKFVKGRMFTRMTLLSIVGVIFLVMGYLNPMAYFYDAIGIVLGGVMAFYAIRTTSFEWCKDAWFYRPNPWIGVLLLVLFVGRIADRVYQDYALLGTSASANRQFAEQAQLATYSHDPITTIILFTMITYYVIYYMFLIRKERYLETEGQGKEGK</sequence>
<comment type="caution">
    <text evidence="2">The sequence shown here is derived from an EMBL/GenBank/DDBJ whole genome shotgun (WGS) entry which is preliminary data.</text>
</comment>
<evidence type="ECO:0000256" key="1">
    <source>
        <dbReference type="SAM" id="Phobius"/>
    </source>
</evidence>
<feature type="transmembrane region" description="Helical" evidence="1">
    <location>
        <begin position="35"/>
        <end position="54"/>
    </location>
</feature>
<protein>
    <recommendedName>
        <fullName evidence="4">DUF1453 domain-containing protein</fullName>
    </recommendedName>
</protein>
<feature type="transmembrane region" description="Helical" evidence="1">
    <location>
        <begin position="145"/>
        <end position="164"/>
    </location>
</feature>
<keyword evidence="1" id="KW-0812">Transmembrane</keyword>